<comment type="caution">
    <text evidence="2">The sequence shown here is derived from an EMBL/GenBank/DDBJ whole genome shotgun (WGS) entry which is preliminary data.</text>
</comment>
<dbReference type="AlphaFoldDB" id="A0A498JQM8"/>
<name>A0A498JQM8_MALDO</name>
<keyword evidence="1" id="KW-1133">Transmembrane helix</keyword>
<feature type="transmembrane region" description="Helical" evidence="1">
    <location>
        <begin position="30"/>
        <end position="51"/>
    </location>
</feature>
<keyword evidence="3" id="KW-1185">Reference proteome</keyword>
<keyword evidence="1" id="KW-0812">Transmembrane</keyword>
<protein>
    <submittedName>
        <fullName evidence="2">Uncharacterized protein</fullName>
    </submittedName>
</protein>
<evidence type="ECO:0000313" key="2">
    <source>
        <dbReference type="EMBL" id="RXH95902.1"/>
    </source>
</evidence>
<organism evidence="2 3">
    <name type="scientific">Malus domestica</name>
    <name type="common">Apple</name>
    <name type="synonym">Pyrus malus</name>
    <dbReference type="NCBI Taxonomy" id="3750"/>
    <lineage>
        <taxon>Eukaryota</taxon>
        <taxon>Viridiplantae</taxon>
        <taxon>Streptophyta</taxon>
        <taxon>Embryophyta</taxon>
        <taxon>Tracheophyta</taxon>
        <taxon>Spermatophyta</taxon>
        <taxon>Magnoliopsida</taxon>
        <taxon>eudicotyledons</taxon>
        <taxon>Gunneridae</taxon>
        <taxon>Pentapetalae</taxon>
        <taxon>rosids</taxon>
        <taxon>fabids</taxon>
        <taxon>Rosales</taxon>
        <taxon>Rosaceae</taxon>
        <taxon>Amygdaloideae</taxon>
        <taxon>Maleae</taxon>
        <taxon>Malus</taxon>
    </lineage>
</organism>
<evidence type="ECO:0000256" key="1">
    <source>
        <dbReference type="SAM" id="Phobius"/>
    </source>
</evidence>
<dbReference type="Proteomes" id="UP000290289">
    <property type="component" value="Chromosome 6"/>
</dbReference>
<accession>A0A498JQM8</accession>
<proteinExistence type="predicted"/>
<reference evidence="2 3" key="1">
    <citation type="submission" date="2018-10" db="EMBL/GenBank/DDBJ databases">
        <title>A high-quality apple genome assembly.</title>
        <authorList>
            <person name="Hu J."/>
        </authorList>
    </citation>
    <scope>NUCLEOTIDE SEQUENCE [LARGE SCALE GENOMIC DNA]</scope>
    <source>
        <strain evidence="3">cv. HFTH1</strain>
        <tissue evidence="2">Young leaf</tissue>
    </source>
</reference>
<sequence>MKSKKRGAENSYVSSTIIPVTVRASALGSWSVISLFFFLPLVIFTISLGCFTDPNLLHKREEKGITFTSERMESEIASANLSFEEIAMPGVRNEDDDRGGLGQC</sequence>
<evidence type="ECO:0000313" key="3">
    <source>
        <dbReference type="Proteomes" id="UP000290289"/>
    </source>
</evidence>
<dbReference type="EMBL" id="RDQH01000332">
    <property type="protein sequence ID" value="RXH95902.1"/>
    <property type="molecule type" value="Genomic_DNA"/>
</dbReference>
<gene>
    <name evidence="2" type="ORF">DVH24_008402</name>
</gene>
<keyword evidence="1" id="KW-0472">Membrane</keyword>